<name>A0AAV7PCV9_PLEWA</name>
<reference evidence="1" key="1">
    <citation type="journal article" date="2022" name="bioRxiv">
        <title>Sequencing and chromosome-scale assembly of the giantPleurodeles waltlgenome.</title>
        <authorList>
            <person name="Brown T."/>
            <person name="Elewa A."/>
            <person name="Iarovenko S."/>
            <person name="Subramanian E."/>
            <person name="Araus A.J."/>
            <person name="Petzold A."/>
            <person name="Susuki M."/>
            <person name="Suzuki K.-i.T."/>
            <person name="Hayashi T."/>
            <person name="Toyoda A."/>
            <person name="Oliveira C."/>
            <person name="Osipova E."/>
            <person name="Leigh N.D."/>
            <person name="Simon A."/>
            <person name="Yun M.H."/>
        </authorList>
    </citation>
    <scope>NUCLEOTIDE SEQUENCE</scope>
    <source>
        <strain evidence="1">20211129_DDA</strain>
        <tissue evidence="1">Liver</tissue>
    </source>
</reference>
<comment type="caution">
    <text evidence="1">The sequence shown here is derived from an EMBL/GenBank/DDBJ whole genome shotgun (WGS) entry which is preliminary data.</text>
</comment>
<proteinExistence type="predicted"/>
<sequence length="102" mass="11530">MCMWRFVHKKVHVVVVVETGPARSRDSGLAIHARSCYERSRVKEDKPRGFVSRSVCECDVTRSRAGIGWLQRRVAHGLDAVRGARLEGERQPKSIPGIKVTY</sequence>
<dbReference type="EMBL" id="JANPWB010000011">
    <property type="protein sequence ID" value="KAJ1125072.1"/>
    <property type="molecule type" value="Genomic_DNA"/>
</dbReference>
<accession>A0AAV7PCV9</accession>
<protein>
    <submittedName>
        <fullName evidence="1">Uncharacterized protein</fullName>
    </submittedName>
</protein>
<dbReference type="Proteomes" id="UP001066276">
    <property type="component" value="Chromosome 7"/>
</dbReference>
<dbReference type="AlphaFoldDB" id="A0AAV7PCV9"/>
<keyword evidence="2" id="KW-1185">Reference proteome</keyword>
<evidence type="ECO:0000313" key="2">
    <source>
        <dbReference type="Proteomes" id="UP001066276"/>
    </source>
</evidence>
<gene>
    <name evidence="1" type="ORF">NDU88_003510</name>
</gene>
<organism evidence="1 2">
    <name type="scientific">Pleurodeles waltl</name>
    <name type="common">Iberian ribbed newt</name>
    <dbReference type="NCBI Taxonomy" id="8319"/>
    <lineage>
        <taxon>Eukaryota</taxon>
        <taxon>Metazoa</taxon>
        <taxon>Chordata</taxon>
        <taxon>Craniata</taxon>
        <taxon>Vertebrata</taxon>
        <taxon>Euteleostomi</taxon>
        <taxon>Amphibia</taxon>
        <taxon>Batrachia</taxon>
        <taxon>Caudata</taxon>
        <taxon>Salamandroidea</taxon>
        <taxon>Salamandridae</taxon>
        <taxon>Pleurodelinae</taxon>
        <taxon>Pleurodeles</taxon>
    </lineage>
</organism>
<evidence type="ECO:0000313" key="1">
    <source>
        <dbReference type="EMBL" id="KAJ1125072.1"/>
    </source>
</evidence>